<reference evidence="1 2" key="1">
    <citation type="submission" date="2019-12" db="EMBL/GenBank/DDBJ databases">
        <title>The draft genomic sequence of strain Chitinophaga oryziterrae JCM 16595.</title>
        <authorList>
            <person name="Zhang X."/>
        </authorList>
    </citation>
    <scope>NUCLEOTIDE SEQUENCE [LARGE SCALE GENOMIC DNA]</scope>
    <source>
        <strain evidence="1 2">JCM 16595</strain>
    </source>
</reference>
<proteinExistence type="predicted"/>
<evidence type="ECO:0000313" key="1">
    <source>
        <dbReference type="EMBL" id="MVT40711.1"/>
    </source>
</evidence>
<protein>
    <submittedName>
        <fullName evidence="1">Uncharacterized protein</fullName>
    </submittedName>
</protein>
<name>A0A6N8J7X6_9BACT</name>
<dbReference type="EMBL" id="WRXO01000002">
    <property type="protein sequence ID" value="MVT40711.1"/>
    <property type="molecule type" value="Genomic_DNA"/>
</dbReference>
<dbReference type="PROSITE" id="PS51257">
    <property type="entry name" value="PROKAR_LIPOPROTEIN"/>
    <property type="match status" value="1"/>
</dbReference>
<dbReference type="Proteomes" id="UP000468388">
    <property type="component" value="Unassembled WGS sequence"/>
</dbReference>
<dbReference type="OrthoDB" id="647412at2"/>
<sequence>MKRLIFALFIFSLMACSKNENDSQKLKLANGLMTDSDTTGFTGVAACYWTLNQTLENPPDDYIPGSAELEFQSCIGSYGGGSSSGPTLYPPAPPVILTKVYPDAPDVNDDQVLKAFFHLYIDYINGTLPDYAGAGAKINLYNSLIMQALSTYPPAGSNNLDKINSCVTYIFNYPPSDPTFNKSEFLDYVTNVVYKYAGKLRITVALSRQLSLSFDAYSLFTMLL</sequence>
<dbReference type="RefSeq" id="WP_157299347.1">
    <property type="nucleotide sequence ID" value="NZ_BAAAZB010000010.1"/>
</dbReference>
<accession>A0A6N8J7X6</accession>
<dbReference type="AlphaFoldDB" id="A0A6N8J7X6"/>
<comment type="caution">
    <text evidence="1">The sequence shown here is derived from an EMBL/GenBank/DDBJ whole genome shotgun (WGS) entry which is preliminary data.</text>
</comment>
<evidence type="ECO:0000313" key="2">
    <source>
        <dbReference type="Proteomes" id="UP000468388"/>
    </source>
</evidence>
<gene>
    <name evidence="1" type="ORF">GO495_08990</name>
</gene>
<keyword evidence="2" id="KW-1185">Reference proteome</keyword>
<organism evidence="1 2">
    <name type="scientific">Chitinophaga oryziterrae</name>
    <dbReference type="NCBI Taxonomy" id="1031224"/>
    <lineage>
        <taxon>Bacteria</taxon>
        <taxon>Pseudomonadati</taxon>
        <taxon>Bacteroidota</taxon>
        <taxon>Chitinophagia</taxon>
        <taxon>Chitinophagales</taxon>
        <taxon>Chitinophagaceae</taxon>
        <taxon>Chitinophaga</taxon>
    </lineage>
</organism>